<feature type="region of interest" description="Disordered" evidence="1">
    <location>
        <begin position="1"/>
        <end position="21"/>
    </location>
</feature>
<name>A0A4R5XFD1_9AGAM</name>
<evidence type="ECO:0000256" key="1">
    <source>
        <dbReference type="SAM" id="MobiDB-lite"/>
    </source>
</evidence>
<evidence type="ECO:0000313" key="2">
    <source>
        <dbReference type="EMBL" id="TDL29870.1"/>
    </source>
</evidence>
<gene>
    <name evidence="2" type="ORF">BD410DRAFT_45009</name>
</gene>
<keyword evidence="3" id="KW-1185">Reference proteome</keyword>
<dbReference type="EMBL" id="ML170156">
    <property type="protein sequence ID" value="TDL29870.1"/>
    <property type="molecule type" value="Genomic_DNA"/>
</dbReference>
<feature type="compositionally biased region" description="Polar residues" evidence="1">
    <location>
        <begin position="1"/>
        <end position="10"/>
    </location>
</feature>
<dbReference type="AlphaFoldDB" id="A0A4R5XFD1"/>
<reference evidence="2 3" key="1">
    <citation type="submission" date="2018-06" db="EMBL/GenBank/DDBJ databases">
        <title>A transcriptomic atlas of mushroom development highlights an independent origin of complex multicellularity.</title>
        <authorList>
            <consortium name="DOE Joint Genome Institute"/>
            <person name="Krizsan K."/>
            <person name="Almasi E."/>
            <person name="Merenyi Z."/>
            <person name="Sahu N."/>
            <person name="Viragh M."/>
            <person name="Koszo T."/>
            <person name="Mondo S."/>
            <person name="Kiss B."/>
            <person name="Balint B."/>
            <person name="Kues U."/>
            <person name="Barry K."/>
            <person name="Hegedus J.C."/>
            <person name="Henrissat B."/>
            <person name="Johnson J."/>
            <person name="Lipzen A."/>
            <person name="Ohm R."/>
            <person name="Nagy I."/>
            <person name="Pangilinan J."/>
            <person name="Yan J."/>
            <person name="Xiong Y."/>
            <person name="Grigoriev I.V."/>
            <person name="Hibbett D.S."/>
            <person name="Nagy L.G."/>
        </authorList>
    </citation>
    <scope>NUCLEOTIDE SEQUENCE [LARGE SCALE GENOMIC DNA]</scope>
    <source>
        <strain evidence="2 3">SZMC22713</strain>
    </source>
</reference>
<dbReference type="VEuPathDB" id="FungiDB:BD410DRAFT_45009"/>
<organism evidence="2 3">
    <name type="scientific">Rickenella mellea</name>
    <dbReference type="NCBI Taxonomy" id="50990"/>
    <lineage>
        <taxon>Eukaryota</taxon>
        <taxon>Fungi</taxon>
        <taxon>Dikarya</taxon>
        <taxon>Basidiomycota</taxon>
        <taxon>Agaricomycotina</taxon>
        <taxon>Agaricomycetes</taxon>
        <taxon>Hymenochaetales</taxon>
        <taxon>Rickenellaceae</taxon>
        <taxon>Rickenella</taxon>
    </lineage>
</organism>
<accession>A0A4R5XFD1</accession>
<dbReference type="OrthoDB" id="3268793at2759"/>
<proteinExistence type="predicted"/>
<sequence length="178" mass="21363">MTTYSGSGVSVSWRHDGHHRTRPSAIHGWLTKLRGVLTFNSRTIRRGNREIGDARAYHEAKRISRQSRGHHRGFFSMFGSRRHHGEPVVVSSGSGRRRHRHHRFMHFHHRSPPWHHGAHLRFWGWLTRNRRHVENGLIMREVAWKDREKERRRRRRRLRHDGADIRTGAALKRMESRR</sequence>
<feature type="compositionally biased region" description="Basic residues" evidence="1">
    <location>
        <begin position="150"/>
        <end position="159"/>
    </location>
</feature>
<feature type="region of interest" description="Disordered" evidence="1">
    <location>
        <begin position="148"/>
        <end position="178"/>
    </location>
</feature>
<protein>
    <submittedName>
        <fullName evidence="2">Uncharacterized protein</fullName>
    </submittedName>
</protein>
<evidence type="ECO:0000313" key="3">
    <source>
        <dbReference type="Proteomes" id="UP000294933"/>
    </source>
</evidence>
<dbReference type="Proteomes" id="UP000294933">
    <property type="component" value="Unassembled WGS sequence"/>
</dbReference>